<accession>A0ABT6T120</accession>
<comment type="caution">
    <text evidence="4">The sequence shown here is derived from an EMBL/GenBank/DDBJ whole genome shotgun (WGS) entry which is preliminary data.</text>
</comment>
<evidence type="ECO:0000313" key="5">
    <source>
        <dbReference type="Proteomes" id="UP001237105"/>
    </source>
</evidence>
<feature type="domain" description="HTH tetR-type" evidence="3">
    <location>
        <begin position="20"/>
        <end position="79"/>
    </location>
</feature>
<proteinExistence type="predicted"/>
<gene>
    <name evidence="4" type="ORF">QIT00_23820</name>
</gene>
<name>A0ABT6T120_9ACTN</name>
<dbReference type="Pfam" id="PF00440">
    <property type="entry name" value="TetR_N"/>
    <property type="match status" value="1"/>
</dbReference>
<reference evidence="4 5" key="1">
    <citation type="submission" date="2023-05" db="EMBL/GenBank/DDBJ databases">
        <title>Draft genome sequence of Streptomyces sp. B-S-A12 isolated from a cave soil in Thailand.</title>
        <authorList>
            <person name="Chamroensaksri N."/>
            <person name="Muangham S."/>
        </authorList>
    </citation>
    <scope>NUCLEOTIDE SEQUENCE [LARGE SCALE GENOMIC DNA]</scope>
    <source>
        <strain evidence="4 5">B-S-A12</strain>
    </source>
</reference>
<organism evidence="4 5">
    <name type="scientific">Streptomyces luteolus</name>
    <dbReference type="NCBI Taxonomy" id="3043615"/>
    <lineage>
        <taxon>Bacteria</taxon>
        <taxon>Bacillati</taxon>
        <taxon>Actinomycetota</taxon>
        <taxon>Actinomycetes</taxon>
        <taxon>Kitasatosporales</taxon>
        <taxon>Streptomycetaceae</taxon>
        <taxon>Streptomyces</taxon>
    </lineage>
</organism>
<keyword evidence="1 2" id="KW-0238">DNA-binding</keyword>
<dbReference type="PRINTS" id="PR00455">
    <property type="entry name" value="HTHTETR"/>
</dbReference>
<keyword evidence="5" id="KW-1185">Reference proteome</keyword>
<evidence type="ECO:0000256" key="2">
    <source>
        <dbReference type="PROSITE-ProRule" id="PRU00335"/>
    </source>
</evidence>
<evidence type="ECO:0000259" key="3">
    <source>
        <dbReference type="PROSITE" id="PS50977"/>
    </source>
</evidence>
<feature type="DNA-binding region" description="H-T-H motif" evidence="2">
    <location>
        <begin position="42"/>
        <end position="61"/>
    </location>
</feature>
<protein>
    <submittedName>
        <fullName evidence="4">TetR/AcrR family transcriptional regulator</fullName>
    </submittedName>
</protein>
<dbReference type="PROSITE" id="PS50977">
    <property type="entry name" value="HTH_TETR_2"/>
    <property type="match status" value="1"/>
</dbReference>
<dbReference type="InterPro" id="IPR009057">
    <property type="entry name" value="Homeodomain-like_sf"/>
</dbReference>
<sequence length="208" mass="23185">MTRRAADGETTGRRWRRDPEWTRATLVDTLLELTAEEGREPTRKAIAERAGVSERTVFVHFADREALYVSAAERQAERWQSLSAPVPPEWPTDRKVRALLDQRGRMYELMTPIRKVGLGLEPDSPGLRRVMADGDAWLRADLAATFAPELRHAPGARRAGGLLDALESASSWAAWDHLRTRRGLDTAPTRAALRRTLGALLADVATGR</sequence>
<dbReference type="RefSeq" id="WP_282537408.1">
    <property type="nucleotide sequence ID" value="NZ_JASCIS010000025.1"/>
</dbReference>
<dbReference type="Gene3D" id="1.10.357.10">
    <property type="entry name" value="Tetracycline Repressor, domain 2"/>
    <property type="match status" value="1"/>
</dbReference>
<dbReference type="InterPro" id="IPR001647">
    <property type="entry name" value="HTH_TetR"/>
</dbReference>
<dbReference type="SUPFAM" id="SSF46689">
    <property type="entry name" value="Homeodomain-like"/>
    <property type="match status" value="1"/>
</dbReference>
<evidence type="ECO:0000313" key="4">
    <source>
        <dbReference type="EMBL" id="MDI3421545.1"/>
    </source>
</evidence>
<dbReference type="Proteomes" id="UP001237105">
    <property type="component" value="Unassembled WGS sequence"/>
</dbReference>
<dbReference type="EMBL" id="JASCIS010000025">
    <property type="protein sequence ID" value="MDI3421545.1"/>
    <property type="molecule type" value="Genomic_DNA"/>
</dbReference>
<evidence type="ECO:0000256" key="1">
    <source>
        <dbReference type="ARBA" id="ARBA00023125"/>
    </source>
</evidence>